<evidence type="ECO:0008006" key="4">
    <source>
        <dbReference type="Google" id="ProtNLM"/>
    </source>
</evidence>
<name>A0A3B0CIT2_9BACL</name>
<keyword evidence="3" id="KW-1185">Reference proteome</keyword>
<evidence type="ECO:0000313" key="2">
    <source>
        <dbReference type="EMBL" id="RKN85293.1"/>
    </source>
</evidence>
<feature type="compositionally biased region" description="Basic and acidic residues" evidence="1">
    <location>
        <begin position="182"/>
        <end position="208"/>
    </location>
</feature>
<dbReference type="OrthoDB" id="2989577at2"/>
<protein>
    <recommendedName>
        <fullName evidence="4">Lipoprotein</fullName>
    </recommendedName>
</protein>
<evidence type="ECO:0000313" key="3">
    <source>
        <dbReference type="Proteomes" id="UP000282311"/>
    </source>
</evidence>
<accession>A0A3B0CIT2</accession>
<proteinExistence type="predicted"/>
<gene>
    <name evidence="2" type="ORF">D7M11_09410</name>
</gene>
<dbReference type="PROSITE" id="PS51257">
    <property type="entry name" value="PROKAR_LIPOPROTEIN"/>
    <property type="match status" value="1"/>
</dbReference>
<dbReference type="Proteomes" id="UP000282311">
    <property type="component" value="Unassembled WGS sequence"/>
</dbReference>
<dbReference type="RefSeq" id="WP_120746945.1">
    <property type="nucleotide sequence ID" value="NZ_RBAH01000005.1"/>
</dbReference>
<sequence>MKIIIVLLIFALALTACGGAGKHVNYSNAALQTHYQALEEISYDAEVIVEAELTGKSKDIAYQNASFKVTEFLVNKVLKGDQQLVSNTIQVLEIGSFSRNESKNNLLFLEKYVGPVTSSAYVVAGVYQGKFTIDKDNKLIYDAEKHGGMKSFQTELAGLDMKSVEAKVQQAITNARPPKKLQMSEEQRKKNEEESIKLLEQDRSLNKQ</sequence>
<feature type="region of interest" description="Disordered" evidence="1">
    <location>
        <begin position="172"/>
        <end position="208"/>
    </location>
</feature>
<comment type="caution">
    <text evidence="2">The sequence shown here is derived from an EMBL/GenBank/DDBJ whole genome shotgun (WGS) entry which is preliminary data.</text>
</comment>
<reference evidence="2 3" key="1">
    <citation type="journal article" date="2007" name="Int. J. Syst. Evol. Microbiol.">
        <title>Paenibacillus ginsengarvi sp. nov., isolated from soil from ginseng cultivation.</title>
        <authorList>
            <person name="Yoon M.H."/>
            <person name="Ten L.N."/>
            <person name="Im W.T."/>
        </authorList>
    </citation>
    <scope>NUCLEOTIDE SEQUENCE [LARGE SCALE GENOMIC DNA]</scope>
    <source>
        <strain evidence="2 3">KCTC 13059</strain>
    </source>
</reference>
<dbReference type="AlphaFoldDB" id="A0A3B0CIT2"/>
<dbReference type="EMBL" id="RBAH01000005">
    <property type="protein sequence ID" value="RKN85293.1"/>
    <property type="molecule type" value="Genomic_DNA"/>
</dbReference>
<evidence type="ECO:0000256" key="1">
    <source>
        <dbReference type="SAM" id="MobiDB-lite"/>
    </source>
</evidence>
<organism evidence="2 3">
    <name type="scientific">Paenibacillus ginsengarvi</name>
    <dbReference type="NCBI Taxonomy" id="400777"/>
    <lineage>
        <taxon>Bacteria</taxon>
        <taxon>Bacillati</taxon>
        <taxon>Bacillota</taxon>
        <taxon>Bacilli</taxon>
        <taxon>Bacillales</taxon>
        <taxon>Paenibacillaceae</taxon>
        <taxon>Paenibacillus</taxon>
    </lineage>
</organism>